<reference evidence="1 2" key="1">
    <citation type="submission" date="2012-06" db="EMBL/GenBank/DDBJ databases">
        <title>Finished chromosome of genome of Cylindrospermum stagnale PCC 7417.</title>
        <authorList>
            <consortium name="US DOE Joint Genome Institute"/>
            <person name="Gugger M."/>
            <person name="Coursin T."/>
            <person name="Rippka R."/>
            <person name="Tandeau De Marsac N."/>
            <person name="Huntemann M."/>
            <person name="Wei C.-L."/>
            <person name="Han J."/>
            <person name="Detter J.C."/>
            <person name="Han C."/>
            <person name="Tapia R."/>
            <person name="Chen A."/>
            <person name="Kyrpides N."/>
            <person name="Mavromatis K."/>
            <person name="Markowitz V."/>
            <person name="Szeto E."/>
            <person name="Ivanova N."/>
            <person name="Pagani I."/>
            <person name="Pati A."/>
            <person name="Goodwin L."/>
            <person name="Nordberg H.P."/>
            <person name="Cantor M.N."/>
            <person name="Hua S.X."/>
            <person name="Woyke T."/>
            <person name="Kerfeld C.A."/>
        </authorList>
    </citation>
    <scope>NUCLEOTIDE SEQUENCE [LARGE SCALE GENOMIC DNA]</scope>
    <source>
        <strain evidence="1 2">PCC 7417</strain>
    </source>
</reference>
<dbReference type="CDD" id="cd02440">
    <property type="entry name" value="AdoMet_MTases"/>
    <property type="match status" value="1"/>
</dbReference>
<dbReference type="HOGENOM" id="CLU_1266462_0_0_3"/>
<dbReference type="GO" id="GO:0008168">
    <property type="term" value="F:methyltransferase activity"/>
    <property type="evidence" value="ECO:0007669"/>
    <property type="project" value="UniProtKB-KW"/>
</dbReference>
<dbReference type="OrthoDB" id="9790457at2"/>
<dbReference type="AlphaFoldDB" id="K9X1R2"/>
<dbReference type="eggNOG" id="COG0500">
    <property type="taxonomic scope" value="Bacteria"/>
</dbReference>
<gene>
    <name evidence="1" type="ORF">Cylst_4325</name>
</gene>
<dbReference type="RefSeq" id="WP_015209660.1">
    <property type="nucleotide sequence ID" value="NC_019757.1"/>
</dbReference>
<name>K9X1R2_9NOST</name>
<dbReference type="SUPFAM" id="SSF53335">
    <property type="entry name" value="S-adenosyl-L-methionine-dependent methyltransferases"/>
    <property type="match status" value="1"/>
</dbReference>
<keyword evidence="1" id="KW-0808">Transferase</keyword>
<evidence type="ECO:0000313" key="1">
    <source>
        <dbReference type="EMBL" id="AFZ26418.1"/>
    </source>
</evidence>
<keyword evidence="2" id="KW-1185">Reference proteome</keyword>
<dbReference type="GO" id="GO:0032259">
    <property type="term" value="P:methylation"/>
    <property type="evidence" value="ECO:0007669"/>
    <property type="project" value="UniProtKB-KW"/>
</dbReference>
<organism evidence="1 2">
    <name type="scientific">Cylindrospermum stagnale PCC 7417</name>
    <dbReference type="NCBI Taxonomy" id="56107"/>
    <lineage>
        <taxon>Bacteria</taxon>
        <taxon>Bacillati</taxon>
        <taxon>Cyanobacteriota</taxon>
        <taxon>Cyanophyceae</taxon>
        <taxon>Nostocales</taxon>
        <taxon>Nostocaceae</taxon>
        <taxon>Cylindrospermum</taxon>
    </lineage>
</organism>
<evidence type="ECO:0000313" key="2">
    <source>
        <dbReference type="Proteomes" id="UP000010475"/>
    </source>
</evidence>
<dbReference type="KEGG" id="csg:Cylst_4325"/>
<dbReference type="Gene3D" id="3.40.50.150">
    <property type="entry name" value="Vaccinia Virus protein VP39"/>
    <property type="match status" value="1"/>
</dbReference>
<dbReference type="STRING" id="56107.Cylst_4325"/>
<keyword evidence="1" id="KW-0489">Methyltransferase</keyword>
<protein>
    <submittedName>
        <fullName evidence="1">Methyltransferase family protein</fullName>
    </submittedName>
</protein>
<accession>K9X1R2</accession>
<dbReference type="EMBL" id="CP003642">
    <property type="protein sequence ID" value="AFZ26418.1"/>
    <property type="molecule type" value="Genomic_DNA"/>
</dbReference>
<dbReference type="InterPro" id="IPR029063">
    <property type="entry name" value="SAM-dependent_MTases_sf"/>
</dbReference>
<sequence length="197" mass="22303">MSGLVAFKTLCRPFICPLDLVLSQIPEGARLYDIGCGSGALLYLALKFRSVKIAHGYDVYPEAVKASAAFDLDPHKFRVIQIQPEETPPNLSGYDVVTMIDVLHHIPLCRQDDFIREVIKSMDKGAKLIIKDIEASRTLGAFFNQLHDLLLSRQWVHQRRSSDIVKVLHSTGLVVVSKPTLRWLLWYPHFQVLAQLI</sequence>
<proteinExistence type="predicted"/>
<dbReference type="Pfam" id="PF13489">
    <property type="entry name" value="Methyltransf_23"/>
    <property type="match status" value="1"/>
</dbReference>
<dbReference type="Proteomes" id="UP000010475">
    <property type="component" value="Chromosome"/>
</dbReference>